<dbReference type="RefSeq" id="XP_049264751.1">
    <property type="nucleotide sequence ID" value="XM_049405642.1"/>
</dbReference>
<proteinExistence type="predicted"/>
<feature type="region of interest" description="Disordered" evidence="1">
    <location>
        <begin position="447"/>
        <end position="504"/>
    </location>
</feature>
<feature type="region of interest" description="Disordered" evidence="1">
    <location>
        <begin position="605"/>
        <end position="624"/>
    </location>
</feature>
<comment type="caution">
    <text evidence="2">The sequence shown here is derived from an EMBL/GenBank/DDBJ whole genome shotgun (WGS) entry which is preliminary data.</text>
</comment>
<evidence type="ECO:0000256" key="1">
    <source>
        <dbReference type="SAM" id="MobiDB-lite"/>
    </source>
</evidence>
<evidence type="ECO:0000313" key="2">
    <source>
        <dbReference type="EMBL" id="KAG7664519.1"/>
    </source>
</evidence>
<dbReference type="AlphaFoldDB" id="A0A8J5V287"/>
<feature type="region of interest" description="Disordered" evidence="1">
    <location>
        <begin position="277"/>
        <end position="321"/>
    </location>
</feature>
<reference evidence="2 3" key="1">
    <citation type="journal article" date="2021" name="DNA Res.">
        <title>Genome analysis of Candida subhashii reveals its hybrid nature and dual mitochondrial genome conformations.</title>
        <authorList>
            <person name="Mixao V."/>
            <person name="Hegedusova E."/>
            <person name="Saus E."/>
            <person name="Pryszcz L.P."/>
            <person name="Cillingova A."/>
            <person name="Nosek J."/>
            <person name="Gabaldon T."/>
        </authorList>
    </citation>
    <scope>NUCLEOTIDE SEQUENCE [LARGE SCALE GENOMIC DNA]</scope>
    <source>
        <strain evidence="2 3">CBS 10753</strain>
    </source>
</reference>
<dbReference type="GeneID" id="73468746"/>
<name>A0A8J5V287_9ASCO</name>
<keyword evidence="3" id="KW-1185">Reference proteome</keyword>
<gene>
    <name evidence="2" type="ORF">J8A68_001945</name>
</gene>
<accession>A0A8J5V287</accession>
<sequence length="645" mass="69978">MYITTLIDHQSGYTDIILKDSKSITEFLVGKLLVWNHKFPGEHITYFCADNASELPSALLLMNLGITKDTIPAHCSAMNGLAESHNVKSIKTVPSVSPGFFRWISFIFKSNQEATSNKVQLNKLVPSVQSEFFVGCICASNAQLNMVKYGDGTYVIKPLANIRFKGRMVNIAEYYQGADPLLLSESQDNIEKLTSLVEVDPSIYGTDSSDDKIKALALKYPEVLHQFYLKYPNLKKIRSESATGQTSRGESGVPDPVRGELSTTDSYLTVTPAASSLTTQGDSVTASNHAVPRQSASSLPIRGDTVASSNPASPRHAASSLTAQNDAAAAVSNSTAHIDVAATVFNRTALIPVAIVGAQEAQEHIPSHAPGTGITTPVLPRDSTEIVVSSGHYDSTAPIFDLIQGTNEDLSDLASIKASGSFDDGTTHNHDDEGISRSEARGALLSTDRHQSLSVGTSTLTTGTPPESSHSSEAKGGESSPTEQTRRTRAPRAGNSLDPEVFGNGTALSDRELLVKSVPDSEKMKRSKRLFEEAERLRNRRSEMIFKEVERLRLECGLNLNPESSHQPEYSIAKRMIVEEAVATNTDADLTITYAALAQCDSAEPEMAKQGEPAVPPLDEHRSKHSNRFIKNPVRFLINMLTSFW</sequence>
<feature type="compositionally biased region" description="Polar residues" evidence="1">
    <location>
        <begin position="240"/>
        <end position="249"/>
    </location>
</feature>
<evidence type="ECO:0000313" key="3">
    <source>
        <dbReference type="Proteomes" id="UP000694255"/>
    </source>
</evidence>
<feature type="compositionally biased region" description="Low complexity" evidence="1">
    <location>
        <begin position="452"/>
        <end position="469"/>
    </location>
</feature>
<feature type="region of interest" description="Disordered" evidence="1">
    <location>
        <begin position="239"/>
        <end position="262"/>
    </location>
</feature>
<organism evidence="2 3">
    <name type="scientific">[Candida] subhashii</name>
    <dbReference type="NCBI Taxonomy" id="561895"/>
    <lineage>
        <taxon>Eukaryota</taxon>
        <taxon>Fungi</taxon>
        <taxon>Dikarya</taxon>
        <taxon>Ascomycota</taxon>
        <taxon>Saccharomycotina</taxon>
        <taxon>Pichiomycetes</taxon>
        <taxon>Debaryomycetaceae</taxon>
        <taxon>Spathaspora</taxon>
    </lineage>
</organism>
<feature type="compositionally biased region" description="Polar residues" evidence="1">
    <location>
        <begin position="277"/>
        <end position="298"/>
    </location>
</feature>
<dbReference type="EMBL" id="JAGSYN010000078">
    <property type="protein sequence ID" value="KAG7664519.1"/>
    <property type="molecule type" value="Genomic_DNA"/>
</dbReference>
<dbReference type="Proteomes" id="UP000694255">
    <property type="component" value="Unassembled WGS sequence"/>
</dbReference>
<protein>
    <submittedName>
        <fullName evidence="2">Uncharacterized protein</fullName>
    </submittedName>
</protein>
<dbReference type="OrthoDB" id="4026574at2759"/>